<evidence type="ECO:0000313" key="3">
    <source>
        <dbReference type="Proteomes" id="UP001161247"/>
    </source>
</evidence>
<organism evidence="2 3">
    <name type="scientific">Oldenlandia corymbosa var. corymbosa</name>
    <dbReference type="NCBI Taxonomy" id="529605"/>
    <lineage>
        <taxon>Eukaryota</taxon>
        <taxon>Viridiplantae</taxon>
        <taxon>Streptophyta</taxon>
        <taxon>Embryophyta</taxon>
        <taxon>Tracheophyta</taxon>
        <taxon>Spermatophyta</taxon>
        <taxon>Magnoliopsida</taxon>
        <taxon>eudicotyledons</taxon>
        <taxon>Gunneridae</taxon>
        <taxon>Pentapetalae</taxon>
        <taxon>asterids</taxon>
        <taxon>lamiids</taxon>
        <taxon>Gentianales</taxon>
        <taxon>Rubiaceae</taxon>
        <taxon>Rubioideae</taxon>
        <taxon>Spermacoceae</taxon>
        <taxon>Hedyotis-Oldenlandia complex</taxon>
        <taxon>Oldenlandia</taxon>
    </lineage>
</organism>
<evidence type="ECO:0000259" key="1">
    <source>
        <dbReference type="Pfam" id="PF25433"/>
    </source>
</evidence>
<dbReference type="Pfam" id="PF25433">
    <property type="entry name" value="DUF7895"/>
    <property type="match status" value="1"/>
</dbReference>
<dbReference type="EMBL" id="OX459122">
    <property type="protein sequence ID" value="CAI9105001.1"/>
    <property type="molecule type" value="Genomic_DNA"/>
</dbReference>
<sequence length="186" mass="20252">MELRLQSTVLSVTSFRNKNTGFKYYISEYYCPMHLLILEAARASNPSNLLHRHIYFPTALKVNQPVHKKFTTICAVPETVASVVVAAAIAGAAATLLAKRTEDSAKTEVPTKICDDCAGSGICPECKGEGFVLKKLSDESAERARMMAKNAATRYTAGLPKKWSYCTKCSSSRSCRTCDGTGKLSL</sequence>
<gene>
    <name evidence="2" type="ORF">OLC1_LOCUS13796</name>
</gene>
<reference evidence="2" key="1">
    <citation type="submission" date="2023-03" db="EMBL/GenBank/DDBJ databases">
        <authorList>
            <person name="Julca I."/>
        </authorList>
    </citation>
    <scope>NUCLEOTIDE SEQUENCE</scope>
</reference>
<feature type="domain" description="DUF7895" evidence="1">
    <location>
        <begin position="111"/>
        <end position="184"/>
    </location>
</feature>
<dbReference type="PANTHER" id="PTHR37230:SF1">
    <property type="entry name" value="OS06G0731300 PROTEIN"/>
    <property type="match status" value="1"/>
</dbReference>
<proteinExistence type="predicted"/>
<dbReference type="Proteomes" id="UP001161247">
    <property type="component" value="Chromosome 5"/>
</dbReference>
<evidence type="ECO:0000313" key="2">
    <source>
        <dbReference type="EMBL" id="CAI9105001.1"/>
    </source>
</evidence>
<dbReference type="PANTHER" id="PTHR37230">
    <property type="entry name" value="OS06G0731300 PROTEIN"/>
    <property type="match status" value="1"/>
</dbReference>
<accession>A0AAV1DC55</accession>
<protein>
    <submittedName>
        <fullName evidence="2">OLC1v1003826C1</fullName>
    </submittedName>
</protein>
<keyword evidence="3" id="KW-1185">Reference proteome</keyword>
<dbReference type="InterPro" id="IPR057217">
    <property type="entry name" value="DUF7895"/>
</dbReference>
<name>A0AAV1DC55_OLDCO</name>
<dbReference type="AlphaFoldDB" id="A0AAV1DC55"/>